<organism evidence="1 2">
    <name type="scientific">Mytilus galloprovincialis</name>
    <name type="common">Mediterranean mussel</name>
    <dbReference type="NCBI Taxonomy" id="29158"/>
    <lineage>
        <taxon>Eukaryota</taxon>
        <taxon>Metazoa</taxon>
        <taxon>Spiralia</taxon>
        <taxon>Lophotrochozoa</taxon>
        <taxon>Mollusca</taxon>
        <taxon>Bivalvia</taxon>
        <taxon>Autobranchia</taxon>
        <taxon>Pteriomorphia</taxon>
        <taxon>Mytilida</taxon>
        <taxon>Mytiloidea</taxon>
        <taxon>Mytilidae</taxon>
        <taxon>Mytilinae</taxon>
        <taxon>Mytilus</taxon>
    </lineage>
</organism>
<dbReference type="AlphaFoldDB" id="A0A3L5TSM8"/>
<name>A0A3L5TSM8_MYTGA</name>
<protein>
    <recommendedName>
        <fullName evidence="3">LRAT domain-containing protein</fullName>
    </recommendedName>
</protein>
<dbReference type="Gene3D" id="3.90.1720.10">
    <property type="entry name" value="endopeptidase domain like (from Nostoc punctiforme)"/>
    <property type="match status" value="1"/>
</dbReference>
<proteinExistence type="predicted"/>
<feature type="non-terminal residue" evidence="1">
    <location>
        <position position="256"/>
    </location>
</feature>
<gene>
    <name evidence="1" type="ORF">AM593_10024</name>
</gene>
<accession>A0A3L5TSM8</accession>
<evidence type="ECO:0008006" key="3">
    <source>
        <dbReference type="Google" id="ProtNLM"/>
    </source>
</evidence>
<sequence>TAVAVALPFVSSNVTDFIITQIQPASKIPKPVVKQCDKIHNGDVITFPYFGLNHEGVITSVSAYDAKNVYEVKLTLVHFNYPGLFGTRTVVKEEVFFDLIKDYVYVYDFSQEQTFRPHEVVKRALSRCGDNKNFSPFSNRSSHLSRHCKTGKTKFKTLPYKKATGITDFNPGDVINFTYYNLPHDAVVVKIEYPEVIKCSVVHYNYAGVFGTRTIVEEDFNFKLADQNVFVHKYPECDIYQPEEVVRRAKSRLGEQ</sequence>
<evidence type="ECO:0000313" key="2">
    <source>
        <dbReference type="Proteomes" id="UP000266721"/>
    </source>
</evidence>
<dbReference type="EMBL" id="KV586116">
    <property type="protein sequence ID" value="OPL32894.1"/>
    <property type="molecule type" value="Genomic_DNA"/>
</dbReference>
<keyword evidence="2" id="KW-1185">Reference proteome</keyword>
<feature type="non-terminal residue" evidence="1">
    <location>
        <position position="1"/>
    </location>
</feature>
<dbReference type="Proteomes" id="UP000266721">
    <property type="component" value="Unassembled WGS sequence"/>
</dbReference>
<reference evidence="1 2" key="1">
    <citation type="journal article" date="2016" name="PLoS ONE">
        <title>A First Insight into the Genome of the Filter-Feeder Mussel Mytilus galloprovincialis.</title>
        <authorList>
            <person name="Murgarella M."/>
            <person name="Puiu D."/>
            <person name="Novoa B."/>
            <person name="Figueras A."/>
            <person name="Posada D."/>
            <person name="Canchaya C."/>
        </authorList>
    </citation>
    <scope>NUCLEOTIDE SEQUENCE [LARGE SCALE GENOMIC DNA]</scope>
    <source>
        <tissue evidence="1">Muscle</tissue>
    </source>
</reference>
<comment type="caution">
    <text evidence="1">The sequence shown here is derived from an EMBL/GenBank/DDBJ whole genome shotgun (WGS) entry which is preliminary data.</text>
</comment>
<evidence type="ECO:0000313" key="1">
    <source>
        <dbReference type="EMBL" id="OPL32894.1"/>
    </source>
</evidence>